<comment type="caution">
    <text evidence="6">The sequence shown here is derived from an EMBL/GenBank/DDBJ whole genome shotgun (WGS) entry which is preliminary data.</text>
</comment>
<dbReference type="SUPFAM" id="SSF56112">
    <property type="entry name" value="Protein kinase-like (PK-like)"/>
    <property type="match status" value="1"/>
</dbReference>
<dbReference type="PANTHER" id="PTHR24346:SF77">
    <property type="entry name" value="SERINE THREONINE PROTEIN KINASE"/>
    <property type="match status" value="1"/>
</dbReference>
<dbReference type="InterPro" id="IPR011009">
    <property type="entry name" value="Kinase-like_dom_sf"/>
</dbReference>
<keyword evidence="1 3" id="KW-0547">Nucleotide-binding</keyword>
<keyword evidence="2 3" id="KW-0067">ATP-binding</keyword>
<sequence length="412" mass="46298">MLSEKIPLASAAQLMMLMLFAVRSKKRSRRAFLDAPAWLQSEDSWIPVRWETCPSTEKNVHKNKHRDGTKTINGFRVYKDRLGDGNFAKVKRCEEEETGRTFAMKVFRKLPLRRQREFMRSGEGMTVRTHLDKVYGELELMKGITHPGCVRLYAIFDEAHQNGKIYAVLEHVPGGQVMDWDEVKCRFFAVGMAAQEADASGLIPEEKMKVYLSDLLEALSYLHAVAMVAHRDVKPQNLLLDGSSTLKLGDFGVAAKMDEDHLVHGTEGTYPFFSPEMCQTGYVGHDGRKADMWATGVCVWAFLLGTLPFHHEDLAALMDAIAFGEVELPEGNTLSEDSRRLLKWLLCKDPAARPLSEAVLLDAMLGGAQSPHGPLPALRKSERFKPFGWSRRKAETPEEVELLRLGLAQIGK</sequence>
<evidence type="ECO:0000313" key="6">
    <source>
        <dbReference type="EMBL" id="CAK9081818.1"/>
    </source>
</evidence>
<feature type="domain" description="Protein kinase" evidence="5">
    <location>
        <begin position="76"/>
        <end position="365"/>
    </location>
</feature>
<evidence type="ECO:0000256" key="1">
    <source>
        <dbReference type="ARBA" id="ARBA00022741"/>
    </source>
</evidence>
<gene>
    <name evidence="6" type="ORF">CCMP2556_LOCUS39999</name>
</gene>
<comment type="similarity">
    <text evidence="4">Belongs to the protein kinase superfamily.</text>
</comment>
<evidence type="ECO:0000256" key="4">
    <source>
        <dbReference type="RuleBase" id="RU000304"/>
    </source>
</evidence>
<dbReference type="PROSITE" id="PS00108">
    <property type="entry name" value="PROTEIN_KINASE_ST"/>
    <property type="match status" value="1"/>
</dbReference>
<dbReference type="PROSITE" id="PS00107">
    <property type="entry name" value="PROTEIN_KINASE_ATP"/>
    <property type="match status" value="1"/>
</dbReference>
<proteinExistence type="inferred from homology"/>
<dbReference type="SMART" id="SM00220">
    <property type="entry name" value="S_TKc"/>
    <property type="match status" value="1"/>
</dbReference>
<dbReference type="PROSITE" id="PS50011">
    <property type="entry name" value="PROTEIN_KINASE_DOM"/>
    <property type="match status" value="1"/>
</dbReference>
<reference evidence="6 7" key="1">
    <citation type="submission" date="2024-02" db="EMBL/GenBank/DDBJ databases">
        <authorList>
            <person name="Chen Y."/>
            <person name="Shah S."/>
            <person name="Dougan E. K."/>
            <person name="Thang M."/>
            <person name="Chan C."/>
        </authorList>
    </citation>
    <scope>NUCLEOTIDE SEQUENCE [LARGE SCALE GENOMIC DNA]</scope>
</reference>
<dbReference type="InterPro" id="IPR017441">
    <property type="entry name" value="Protein_kinase_ATP_BS"/>
</dbReference>
<dbReference type="Gene3D" id="1.10.510.10">
    <property type="entry name" value="Transferase(Phosphotransferase) domain 1"/>
    <property type="match status" value="1"/>
</dbReference>
<keyword evidence="4" id="KW-0418">Kinase</keyword>
<accession>A0ABP0Q2P0</accession>
<organism evidence="6 7">
    <name type="scientific">Durusdinium trenchii</name>
    <dbReference type="NCBI Taxonomy" id="1381693"/>
    <lineage>
        <taxon>Eukaryota</taxon>
        <taxon>Sar</taxon>
        <taxon>Alveolata</taxon>
        <taxon>Dinophyceae</taxon>
        <taxon>Suessiales</taxon>
        <taxon>Symbiodiniaceae</taxon>
        <taxon>Durusdinium</taxon>
    </lineage>
</organism>
<evidence type="ECO:0000259" key="5">
    <source>
        <dbReference type="PROSITE" id="PS50011"/>
    </source>
</evidence>
<dbReference type="EMBL" id="CAXAMN010023873">
    <property type="protein sequence ID" value="CAK9081818.1"/>
    <property type="molecule type" value="Genomic_DNA"/>
</dbReference>
<dbReference type="PANTHER" id="PTHR24346">
    <property type="entry name" value="MAP/MICROTUBULE AFFINITY-REGULATING KINASE"/>
    <property type="match status" value="1"/>
</dbReference>
<name>A0ABP0Q2P0_9DINO</name>
<dbReference type="Proteomes" id="UP001642484">
    <property type="component" value="Unassembled WGS sequence"/>
</dbReference>
<keyword evidence="4" id="KW-0808">Transferase</keyword>
<dbReference type="CDD" id="cd14008">
    <property type="entry name" value="STKc_LKB1_CaMKK"/>
    <property type="match status" value="1"/>
</dbReference>
<keyword evidence="7" id="KW-1185">Reference proteome</keyword>
<evidence type="ECO:0000313" key="7">
    <source>
        <dbReference type="Proteomes" id="UP001642484"/>
    </source>
</evidence>
<evidence type="ECO:0000256" key="3">
    <source>
        <dbReference type="PROSITE-ProRule" id="PRU10141"/>
    </source>
</evidence>
<evidence type="ECO:0000256" key="2">
    <source>
        <dbReference type="ARBA" id="ARBA00022840"/>
    </source>
</evidence>
<dbReference type="InterPro" id="IPR008271">
    <property type="entry name" value="Ser/Thr_kinase_AS"/>
</dbReference>
<dbReference type="Gene3D" id="3.30.200.20">
    <property type="entry name" value="Phosphorylase Kinase, domain 1"/>
    <property type="match status" value="1"/>
</dbReference>
<dbReference type="InterPro" id="IPR000719">
    <property type="entry name" value="Prot_kinase_dom"/>
</dbReference>
<feature type="binding site" evidence="3">
    <location>
        <position position="105"/>
    </location>
    <ligand>
        <name>ATP</name>
        <dbReference type="ChEBI" id="CHEBI:30616"/>
    </ligand>
</feature>
<dbReference type="Pfam" id="PF00069">
    <property type="entry name" value="Pkinase"/>
    <property type="match status" value="1"/>
</dbReference>
<keyword evidence="4" id="KW-0723">Serine/threonine-protein kinase</keyword>
<protein>
    <recommendedName>
        <fullName evidence="5">Protein kinase domain-containing protein</fullName>
    </recommendedName>
</protein>